<proteinExistence type="predicted"/>
<organism evidence="1">
    <name type="scientific">Anguilla anguilla</name>
    <name type="common">European freshwater eel</name>
    <name type="synonym">Muraena anguilla</name>
    <dbReference type="NCBI Taxonomy" id="7936"/>
    <lineage>
        <taxon>Eukaryota</taxon>
        <taxon>Metazoa</taxon>
        <taxon>Chordata</taxon>
        <taxon>Craniata</taxon>
        <taxon>Vertebrata</taxon>
        <taxon>Euteleostomi</taxon>
        <taxon>Actinopterygii</taxon>
        <taxon>Neopterygii</taxon>
        <taxon>Teleostei</taxon>
        <taxon>Anguilliformes</taxon>
        <taxon>Anguillidae</taxon>
        <taxon>Anguilla</taxon>
    </lineage>
</organism>
<reference evidence="1" key="1">
    <citation type="submission" date="2014-11" db="EMBL/GenBank/DDBJ databases">
        <authorList>
            <person name="Amaro Gonzalez C."/>
        </authorList>
    </citation>
    <scope>NUCLEOTIDE SEQUENCE</scope>
</reference>
<protein>
    <submittedName>
        <fullName evidence="1">Uncharacterized protein</fullName>
    </submittedName>
</protein>
<dbReference type="EMBL" id="GBXM01055449">
    <property type="protein sequence ID" value="JAH53128.1"/>
    <property type="molecule type" value="Transcribed_RNA"/>
</dbReference>
<sequence length="63" mass="7530">MFEKTRRKNINMSYFHAIECKYLTIINIKSNVEICMLACRKLTLVWVELALLLLTLFTRDFIC</sequence>
<evidence type="ECO:0000313" key="1">
    <source>
        <dbReference type="EMBL" id="JAH53128.1"/>
    </source>
</evidence>
<dbReference type="AlphaFoldDB" id="A0A0E9TK48"/>
<reference evidence="1" key="2">
    <citation type="journal article" date="2015" name="Fish Shellfish Immunol.">
        <title>Early steps in the European eel (Anguilla anguilla)-Vibrio vulnificus interaction in the gills: Role of the RtxA13 toxin.</title>
        <authorList>
            <person name="Callol A."/>
            <person name="Pajuelo D."/>
            <person name="Ebbesson L."/>
            <person name="Teles M."/>
            <person name="MacKenzie S."/>
            <person name="Amaro C."/>
        </authorList>
    </citation>
    <scope>NUCLEOTIDE SEQUENCE</scope>
</reference>
<accession>A0A0E9TK48</accession>
<name>A0A0E9TK48_ANGAN</name>